<dbReference type="PANTHER" id="PTHR19972:SF15">
    <property type="entry name" value="SECRETAGOGIN"/>
    <property type="match status" value="1"/>
</dbReference>
<evidence type="ECO:0000256" key="1">
    <source>
        <dbReference type="ARBA" id="ARBA00022837"/>
    </source>
</evidence>
<name>A0A7J5XBI3_DISMA</name>
<dbReference type="EMBL" id="JAAKFY010000026">
    <property type="protein sequence ID" value="KAF3834340.1"/>
    <property type="molecule type" value="Genomic_DNA"/>
</dbReference>
<dbReference type="GO" id="GO:0043195">
    <property type="term" value="C:terminal bouton"/>
    <property type="evidence" value="ECO:0007669"/>
    <property type="project" value="TreeGrafter"/>
</dbReference>
<dbReference type="PANTHER" id="PTHR19972">
    <property type="entry name" value="CALBINDIN"/>
    <property type="match status" value="1"/>
</dbReference>
<comment type="caution">
    <text evidence="2">The sequence shown here is derived from an EMBL/GenBank/DDBJ whole genome shotgun (WGS) entry which is preliminary data.</text>
</comment>
<keyword evidence="1" id="KW-0106">Calcium</keyword>
<organism evidence="2 3">
    <name type="scientific">Dissostichus mawsoni</name>
    <name type="common">Antarctic cod</name>
    <dbReference type="NCBI Taxonomy" id="36200"/>
    <lineage>
        <taxon>Eukaryota</taxon>
        <taxon>Metazoa</taxon>
        <taxon>Chordata</taxon>
        <taxon>Craniata</taxon>
        <taxon>Vertebrata</taxon>
        <taxon>Euteleostomi</taxon>
        <taxon>Actinopterygii</taxon>
        <taxon>Neopterygii</taxon>
        <taxon>Teleostei</taxon>
        <taxon>Neoteleostei</taxon>
        <taxon>Acanthomorphata</taxon>
        <taxon>Eupercaria</taxon>
        <taxon>Perciformes</taxon>
        <taxon>Notothenioidei</taxon>
        <taxon>Nototheniidae</taxon>
        <taxon>Dissostichus</taxon>
    </lineage>
</organism>
<accession>A0A7J5XBI3</accession>
<proteinExistence type="predicted"/>
<dbReference type="GO" id="GO:0005829">
    <property type="term" value="C:cytosol"/>
    <property type="evidence" value="ECO:0007669"/>
    <property type="project" value="TreeGrafter"/>
</dbReference>
<dbReference type="GO" id="GO:1900271">
    <property type="term" value="P:regulation of long-term synaptic potentiation"/>
    <property type="evidence" value="ECO:0007669"/>
    <property type="project" value="TreeGrafter"/>
</dbReference>
<dbReference type="GO" id="GO:0030425">
    <property type="term" value="C:dendrite"/>
    <property type="evidence" value="ECO:0007669"/>
    <property type="project" value="TreeGrafter"/>
</dbReference>
<dbReference type="Proteomes" id="UP000518266">
    <property type="component" value="Unassembled WGS sequence"/>
</dbReference>
<evidence type="ECO:0000313" key="2">
    <source>
        <dbReference type="EMBL" id="KAF3834340.1"/>
    </source>
</evidence>
<sequence length="87" mass="10252">MDINEQHSATLFYVTLPQGGTKREEINEEKIIRLRERFMSAYDTAADGRLQIQELATIMLPEEENFLLLFRRETPLDNSVEFMRKDS</sequence>
<dbReference type="GO" id="GO:0099509">
    <property type="term" value="P:regulation of presynaptic cytosolic calcium ion concentration"/>
    <property type="evidence" value="ECO:0007669"/>
    <property type="project" value="TreeGrafter"/>
</dbReference>
<keyword evidence="3" id="KW-1185">Reference proteome</keyword>
<reference evidence="2 3" key="1">
    <citation type="submission" date="2020-03" db="EMBL/GenBank/DDBJ databases">
        <title>Dissostichus mawsoni Genome sequencing and assembly.</title>
        <authorList>
            <person name="Park H."/>
        </authorList>
    </citation>
    <scope>NUCLEOTIDE SEQUENCE [LARGE SCALE GENOMIC DNA]</scope>
    <source>
        <strain evidence="2">DM0001</strain>
        <tissue evidence="2">Muscle</tissue>
    </source>
</reference>
<dbReference type="AlphaFoldDB" id="A0A7J5XBI3"/>
<evidence type="ECO:0000313" key="3">
    <source>
        <dbReference type="Proteomes" id="UP000518266"/>
    </source>
</evidence>
<dbReference type="GO" id="GO:0005509">
    <property type="term" value="F:calcium ion binding"/>
    <property type="evidence" value="ECO:0007669"/>
    <property type="project" value="TreeGrafter"/>
</dbReference>
<protein>
    <submittedName>
        <fullName evidence="2">Uncharacterized protein</fullName>
    </submittedName>
</protein>
<dbReference type="GO" id="GO:0005634">
    <property type="term" value="C:nucleus"/>
    <property type="evidence" value="ECO:0007669"/>
    <property type="project" value="TreeGrafter"/>
</dbReference>
<dbReference type="Gene3D" id="1.10.238.10">
    <property type="entry name" value="EF-hand"/>
    <property type="match status" value="1"/>
</dbReference>
<dbReference type="InterPro" id="IPR051001">
    <property type="entry name" value="Calbindin_Ca-bind"/>
</dbReference>
<gene>
    <name evidence="2" type="ORF">F7725_025544</name>
</gene>